<dbReference type="SUPFAM" id="SSF53474">
    <property type="entry name" value="alpha/beta-Hydrolases"/>
    <property type="match status" value="1"/>
</dbReference>
<dbReference type="Pfam" id="PF00756">
    <property type="entry name" value="Esterase"/>
    <property type="match status" value="1"/>
</dbReference>
<organism evidence="4 5">
    <name type="scientific">Mucilaginibacter agri</name>
    <dbReference type="NCBI Taxonomy" id="2695265"/>
    <lineage>
        <taxon>Bacteria</taxon>
        <taxon>Pseudomonadati</taxon>
        <taxon>Bacteroidota</taxon>
        <taxon>Sphingobacteriia</taxon>
        <taxon>Sphingobacteriales</taxon>
        <taxon>Sphingobacteriaceae</taxon>
        <taxon>Mucilaginibacter</taxon>
    </lineage>
</organism>
<keyword evidence="2 4" id="KW-0378">Hydrolase</keyword>
<dbReference type="PANTHER" id="PTHR40841">
    <property type="entry name" value="SIDEROPHORE TRIACETYLFUSARININE C ESTERASE"/>
    <property type="match status" value="1"/>
</dbReference>
<accession>A0A965ZK23</accession>
<name>A0A965ZK23_9SPHI</name>
<dbReference type="InterPro" id="IPR000801">
    <property type="entry name" value="Esterase-like"/>
</dbReference>
<keyword evidence="5" id="KW-1185">Reference proteome</keyword>
<evidence type="ECO:0000313" key="5">
    <source>
        <dbReference type="Proteomes" id="UP000638732"/>
    </source>
</evidence>
<dbReference type="Proteomes" id="UP000638732">
    <property type="component" value="Unassembled WGS sequence"/>
</dbReference>
<gene>
    <name evidence="4" type="ORF">GSY63_19120</name>
</gene>
<reference evidence="4" key="1">
    <citation type="submission" date="2020-01" db="EMBL/GenBank/DDBJ databases">
        <authorList>
            <person name="Seo Y.L."/>
        </authorList>
    </citation>
    <scope>NUCLEOTIDE SEQUENCE</scope>
    <source>
        <strain evidence="4">R11</strain>
    </source>
</reference>
<dbReference type="PANTHER" id="PTHR40841:SF2">
    <property type="entry name" value="SIDEROPHORE-DEGRADING ESTERASE (EUROFUNG)"/>
    <property type="match status" value="1"/>
</dbReference>
<evidence type="ECO:0000256" key="3">
    <source>
        <dbReference type="SAM" id="SignalP"/>
    </source>
</evidence>
<comment type="caution">
    <text evidence="4">The sequence shown here is derived from an EMBL/GenBank/DDBJ whole genome shotgun (WGS) entry which is preliminary data.</text>
</comment>
<comment type="similarity">
    <text evidence="1">Belongs to the esterase D family.</text>
</comment>
<dbReference type="EMBL" id="WWEO01000044">
    <property type="protein sequence ID" value="NCD71487.1"/>
    <property type="molecule type" value="Genomic_DNA"/>
</dbReference>
<dbReference type="RefSeq" id="WP_166587439.1">
    <property type="nucleotide sequence ID" value="NZ_WWEO01000044.1"/>
</dbReference>
<evidence type="ECO:0000256" key="2">
    <source>
        <dbReference type="ARBA" id="ARBA00022801"/>
    </source>
</evidence>
<dbReference type="InterPro" id="IPR029058">
    <property type="entry name" value="AB_hydrolase_fold"/>
</dbReference>
<reference evidence="4" key="2">
    <citation type="submission" date="2020-10" db="EMBL/GenBank/DDBJ databases">
        <title>Mucilaginibacter sp. nov., isolated from soil.</title>
        <authorList>
            <person name="Jeon C.O."/>
        </authorList>
    </citation>
    <scope>NUCLEOTIDE SEQUENCE</scope>
    <source>
        <strain evidence="4">R11</strain>
    </source>
</reference>
<dbReference type="Gene3D" id="3.40.50.1820">
    <property type="entry name" value="alpha/beta hydrolase"/>
    <property type="match status" value="1"/>
</dbReference>
<sequence>MDFSKKYFTLVLTLLLFFLSHTFAQSGGQPISIGITEAFQSTILNEIRTINVCLPEGYNATDTVKYPVIYNPDGGVDEDFIHITGLIRFDTQSWVNRFPKSIVVGIQNINRRKDFTFPVANLDFLAKIGFKKELFPRYGGSANYIAFLEKELQPYIEKKYKANANRTIIGESMAGLLITEIALNHPTLFSTYIIVSPSLWWGDEALLHNPNLLQTKAHKPISIYIGAPNRKEDEQMYLEAEGLYKMLKGDSNINLFFDYLPEESHATALHQAAYNAFKMIYSKPDSLK</sequence>
<feature type="chain" id="PRO_5036753592" evidence="3">
    <location>
        <begin position="25"/>
        <end position="288"/>
    </location>
</feature>
<evidence type="ECO:0000256" key="1">
    <source>
        <dbReference type="ARBA" id="ARBA00005622"/>
    </source>
</evidence>
<protein>
    <submittedName>
        <fullName evidence="4">Alpha/beta hydrolase</fullName>
    </submittedName>
</protein>
<proteinExistence type="inferred from homology"/>
<dbReference type="InterPro" id="IPR052558">
    <property type="entry name" value="Siderophore_Hydrolase_D"/>
</dbReference>
<dbReference type="GO" id="GO:0016788">
    <property type="term" value="F:hydrolase activity, acting on ester bonds"/>
    <property type="evidence" value="ECO:0007669"/>
    <property type="project" value="TreeGrafter"/>
</dbReference>
<dbReference type="AlphaFoldDB" id="A0A965ZK23"/>
<keyword evidence="3" id="KW-0732">Signal</keyword>
<evidence type="ECO:0000313" key="4">
    <source>
        <dbReference type="EMBL" id="NCD71487.1"/>
    </source>
</evidence>
<feature type="signal peptide" evidence="3">
    <location>
        <begin position="1"/>
        <end position="24"/>
    </location>
</feature>